<dbReference type="OrthoDB" id="10266088at2759"/>
<dbReference type="Gene3D" id="1.25.10.10">
    <property type="entry name" value="Leucine-rich Repeat Variant"/>
    <property type="match status" value="1"/>
</dbReference>
<dbReference type="InterPro" id="IPR000225">
    <property type="entry name" value="Armadillo"/>
</dbReference>
<evidence type="ECO:0000256" key="4">
    <source>
        <dbReference type="PROSITE-ProRule" id="PRU00259"/>
    </source>
</evidence>
<dbReference type="GO" id="GO:0015031">
    <property type="term" value="P:protein transport"/>
    <property type="evidence" value="ECO:0007669"/>
    <property type="project" value="UniProtKB-KW"/>
</dbReference>
<gene>
    <name evidence="5" type="ORF">EZS28_012073</name>
</gene>
<keyword evidence="2" id="KW-0813">Transport</keyword>
<reference evidence="5 6" key="1">
    <citation type="submission" date="2019-03" db="EMBL/GenBank/DDBJ databases">
        <title>Single cell metagenomics reveals metabolic interactions within the superorganism composed of flagellate Streblomastix strix and complex community of Bacteroidetes bacteria on its surface.</title>
        <authorList>
            <person name="Treitli S.C."/>
            <person name="Kolisko M."/>
            <person name="Husnik F."/>
            <person name="Keeling P."/>
            <person name="Hampl V."/>
        </authorList>
    </citation>
    <scope>NUCLEOTIDE SEQUENCE [LARGE SCALE GENOMIC DNA]</scope>
    <source>
        <strain evidence="5">ST1C</strain>
    </source>
</reference>
<dbReference type="EMBL" id="SNRW01002553">
    <property type="protein sequence ID" value="KAA6392397.1"/>
    <property type="molecule type" value="Genomic_DNA"/>
</dbReference>
<dbReference type="PANTHER" id="PTHR23316">
    <property type="entry name" value="IMPORTIN ALPHA"/>
    <property type="match status" value="1"/>
</dbReference>
<organism evidence="5 6">
    <name type="scientific">Streblomastix strix</name>
    <dbReference type="NCBI Taxonomy" id="222440"/>
    <lineage>
        <taxon>Eukaryota</taxon>
        <taxon>Metamonada</taxon>
        <taxon>Preaxostyla</taxon>
        <taxon>Oxymonadida</taxon>
        <taxon>Streblomastigidae</taxon>
        <taxon>Streblomastix</taxon>
    </lineage>
</organism>
<comment type="similarity">
    <text evidence="1">Belongs to the importin alpha family.</text>
</comment>
<evidence type="ECO:0000313" key="6">
    <source>
        <dbReference type="Proteomes" id="UP000324800"/>
    </source>
</evidence>
<dbReference type="SUPFAM" id="SSF48371">
    <property type="entry name" value="ARM repeat"/>
    <property type="match status" value="1"/>
</dbReference>
<sequence length="543" mass="61709">MNNLKEKLEHLGVIVSLFSQPNINIVKINAHKLCNLTSKTVLPISFQDVINSGVLETFPLLLLRYDQPQLQEDLAWTLTNIFSGKIDQIISVIKIGVVPPLIELLVSHNEHVRKQAAWAIANIAHEDNEFIQTTLKDSGLEDQLLKLLQVQNSISSDSSQDQSLMKRSTNELINQVYLLAKVVCHMNLKKETLIAIAQVFINYLSSLDDAPFDVQLYSDSLNGLSIIIKDKLILSSLNFDSIIKALSKFISFPYYNISKIALKLLGHIIFCDEKHQYDVYSVDILSNTLIVLKRLQRQSNSKVVKEIYKGYSDKQIDHKNRNELLSKACILVSNISAGKSEQTSACVDSGCIEQIIHLLSGSELDINEMHLIEDGQNQIQKVIKNQNKYPTKIQLCQDWVKEAIYAVSNCLMDSRSVIIKVVKFGIIPELFRWMNLNIIDVISAIQSSLYNILFAKIGDDNNNNINLETAQVIGDNMEEENLGKRIDFEIEECGGSEEIDAQMFRTGDDQKYEVVRSTKNSMMFLLNAYKHWTNGFQWLRGWH</sequence>
<feature type="repeat" description="ARM" evidence="4">
    <location>
        <begin position="96"/>
        <end position="129"/>
    </location>
</feature>
<proteinExistence type="inferred from homology"/>
<dbReference type="Proteomes" id="UP000324800">
    <property type="component" value="Unassembled WGS sequence"/>
</dbReference>
<evidence type="ECO:0000256" key="3">
    <source>
        <dbReference type="ARBA" id="ARBA00022927"/>
    </source>
</evidence>
<protein>
    <submittedName>
        <fullName evidence="5">Putative Importin subunit alpha-1</fullName>
    </submittedName>
</protein>
<evidence type="ECO:0000313" key="5">
    <source>
        <dbReference type="EMBL" id="KAA6392397.1"/>
    </source>
</evidence>
<evidence type="ECO:0000256" key="1">
    <source>
        <dbReference type="ARBA" id="ARBA00010394"/>
    </source>
</evidence>
<evidence type="ECO:0000256" key="2">
    <source>
        <dbReference type="ARBA" id="ARBA00022448"/>
    </source>
</evidence>
<dbReference type="InterPro" id="IPR016024">
    <property type="entry name" value="ARM-type_fold"/>
</dbReference>
<keyword evidence="3" id="KW-0653">Protein transport</keyword>
<dbReference type="AlphaFoldDB" id="A0A5J4WBS9"/>
<dbReference type="SMART" id="SM00185">
    <property type="entry name" value="ARM"/>
    <property type="match status" value="3"/>
</dbReference>
<comment type="caution">
    <text evidence="5">The sequence shown here is derived from an EMBL/GenBank/DDBJ whole genome shotgun (WGS) entry which is preliminary data.</text>
</comment>
<dbReference type="InterPro" id="IPR011989">
    <property type="entry name" value="ARM-like"/>
</dbReference>
<name>A0A5J4WBS9_9EUKA</name>
<dbReference type="Pfam" id="PF00514">
    <property type="entry name" value="Arm"/>
    <property type="match status" value="1"/>
</dbReference>
<accession>A0A5J4WBS9</accession>
<dbReference type="PROSITE" id="PS50176">
    <property type="entry name" value="ARM_REPEAT"/>
    <property type="match status" value="1"/>
</dbReference>